<dbReference type="Proteomes" id="UP000623107">
    <property type="component" value="Unassembled WGS sequence"/>
</dbReference>
<name>A0ABR9Y7Q4_9PROT</name>
<dbReference type="PRINTS" id="PR00625">
    <property type="entry name" value="JDOMAIN"/>
</dbReference>
<dbReference type="SUPFAM" id="SSF46565">
    <property type="entry name" value="Chaperone J-domain"/>
    <property type="match status" value="1"/>
</dbReference>
<feature type="region of interest" description="Disordered" evidence="2">
    <location>
        <begin position="69"/>
        <end position="107"/>
    </location>
</feature>
<dbReference type="Gene3D" id="2.60.260.20">
    <property type="entry name" value="Urease metallochaperone UreE, N-terminal domain"/>
    <property type="match status" value="2"/>
</dbReference>
<dbReference type="InterPro" id="IPR008971">
    <property type="entry name" value="HSP40/DnaJ_pept-bd"/>
</dbReference>
<comment type="caution">
    <text evidence="4">The sequence shown here is derived from an EMBL/GenBank/DDBJ whole genome shotgun (WGS) entry which is preliminary data.</text>
</comment>
<evidence type="ECO:0000313" key="4">
    <source>
        <dbReference type="EMBL" id="MBF0859927.1"/>
    </source>
</evidence>
<keyword evidence="5" id="KW-1185">Reference proteome</keyword>
<dbReference type="InterPro" id="IPR036869">
    <property type="entry name" value="J_dom_sf"/>
</dbReference>
<reference evidence="4" key="1">
    <citation type="submission" date="2020-04" db="EMBL/GenBank/DDBJ databases">
        <authorList>
            <person name="Sombolestani A."/>
        </authorList>
    </citation>
    <scope>NUCLEOTIDE SEQUENCE</scope>
    <source>
        <strain evidence="4">LMG 31484</strain>
    </source>
</reference>
<proteinExistence type="predicted"/>
<dbReference type="RefSeq" id="WP_194260486.1">
    <property type="nucleotide sequence ID" value="NZ_JABCQG010000017.1"/>
</dbReference>
<sequence length="308" mass="32415">MSDPYSVLGVSKTATDKEIRSAYRKLAKQYHPDHNPDDKKAEERFKAVGQAYNIVGDKEKRARFDRGEIDAEGQERGPFGGGFGGGGYGPGAGGPRGGAQGFQGGFSQEDLGSFFSDMFGGGFSGDFQPGGSAGRRASKGSDRRYAVTISFQQAVLGTSLDLALGEGGHTEVRIPPGVEDGQTLRVRGKGSPGRPGMDGQPGVPGDALLTITVTPDSRYVREGRNLRMTQDVDLKTAILGGKIAVPTPKGDVSVKIPKHSDSGKVLRLSGRGIGADKKHPAGDLLVTLQVHIGTVSPELEAFFSQQES</sequence>
<feature type="compositionally biased region" description="Gly residues" evidence="2">
    <location>
        <begin position="78"/>
        <end position="104"/>
    </location>
</feature>
<accession>A0ABR9Y7Q4</accession>
<dbReference type="Gene3D" id="1.10.287.110">
    <property type="entry name" value="DnaJ domain"/>
    <property type="match status" value="1"/>
</dbReference>
<dbReference type="Pfam" id="PF00226">
    <property type="entry name" value="DnaJ"/>
    <property type="match status" value="1"/>
</dbReference>
<dbReference type="SMART" id="SM00271">
    <property type="entry name" value="DnaJ"/>
    <property type="match status" value="1"/>
</dbReference>
<dbReference type="PANTHER" id="PTHR43096">
    <property type="entry name" value="DNAJ HOMOLOG 1, MITOCHONDRIAL-RELATED"/>
    <property type="match status" value="1"/>
</dbReference>
<dbReference type="EMBL" id="JABCQG010000017">
    <property type="protein sequence ID" value="MBF0859927.1"/>
    <property type="molecule type" value="Genomic_DNA"/>
</dbReference>
<dbReference type="InterPro" id="IPR002939">
    <property type="entry name" value="DnaJ_C"/>
</dbReference>
<dbReference type="PROSITE" id="PS50076">
    <property type="entry name" value="DNAJ_2"/>
    <property type="match status" value="1"/>
</dbReference>
<evidence type="ECO:0000313" key="5">
    <source>
        <dbReference type="Proteomes" id="UP000623107"/>
    </source>
</evidence>
<protein>
    <submittedName>
        <fullName evidence="4">DnaJ domain-containing protein</fullName>
    </submittedName>
</protein>
<evidence type="ECO:0000259" key="3">
    <source>
        <dbReference type="PROSITE" id="PS50076"/>
    </source>
</evidence>
<dbReference type="SUPFAM" id="SSF49493">
    <property type="entry name" value="HSP40/DnaJ peptide-binding domain"/>
    <property type="match status" value="2"/>
</dbReference>
<dbReference type="CDD" id="cd06257">
    <property type="entry name" value="DnaJ"/>
    <property type="match status" value="1"/>
</dbReference>
<dbReference type="InterPro" id="IPR001623">
    <property type="entry name" value="DnaJ_domain"/>
</dbReference>
<reference evidence="4" key="2">
    <citation type="submission" date="2020-11" db="EMBL/GenBank/DDBJ databases">
        <title>Description of novel Gluconobacter species.</title>
        <authorList>
            <person name="Cleenwerck I."/>
            <person name="Cnockaert M."/>
            <person name="Borremans W."/>
            <person name="Wieme A.D."/>
            <person name="De Vuyst L."/>
            <person name="Vandamme P."/>
        </authorList>
    </citation>
    <scope>NUCLEOTIDE SEQUENCE</scope>
    <source>
        <strain evidence="4">LMG 31484</strain>
    </source>
</reference>
<dbReference type="PANTHER" id="PTHR43096:SF52">
    <property type="entry name" value="DNAJ HOMOLOG 1, MITOCHONDRIAL-RELATED"/>
    <property type="match status" value="1"/>
</dbReference>
<gene>
    <name evidence="4" type="ORF">HKD24_11955</name>
</gene>
<feature type="domain" description="J" evidence="3">
    <location>
        <begin position="3"/>
        <end position="68"/>
    </location>
</feature>
<dbReference type="Pfam" id="PF01556">
    <property type="entry name" value="DnaJ_C"/>
    <property type="match status" value="1"/>
</dbReference>
<keyword evidence="1" id="KW-0143">Chaperone</keyword>
<dbReference type="CDD" id="cd10747">
    <property type="entry name" value="DnaJ_C"/>
    <property type="match status" value="1"/>
</dbReference>
<organism evidence="4 5">
    <name type="scientific">Gluconobacter vitians</name>
    <dbReference type="NCBI Taxonomy" id="2728102"/>
    <lineage>
        <taxon>Bacteria</taxon>
        <taxon>Pseudomonadati</taxon>
        <taxon>Pseudomonadota</taxon>
        <taxon>Alphaproteobacteria</taxon>
        <taxon>Acetobacterales</taxon>
        <taxon>Acetobacteraceae</taxon>
        <taxon>Gluconobacter</taxon>
    </lineage>
</organism>
<evidence type="ECO:0000256" key="2">
    <source>
        <dbReference type="SAM" id="MobiDB-lite"/>
    </source>
</evidence>
<evidence type="ECO:0000256" key="1">
    <source>
        <dbReference type="ARBA" id="ARBA00023186"/>
    </source>
</evidence>
<feature type="region of interest" description="Disordered" evidence="2">
    <location>
        <begin position="171"/>
        <end position="205"/>
    </location>
</feature>